<accession>A0A6A5KK64</accession>
<organism evidence="2 3">
    <name type="scientific">Decorospora gaudefroyi</name>
    <dbReference type="NCBI Taxonomy" id="184978"/>
    <lineage>
        <taxon>Eukaryota</taxon>
        <taxon>Fungi</taxon>
        <taxon>Dikarya</taxon>
        <taxon>Ascomycota</taxon>
        <taxon>Pezizomycotina</taxon>
        <taxon>Dothideomycetes</taxon>
        <taxon>Pleosporomycetidae</taxon>
        <taxon>Pleosporales</taxon>
        <taxon>Pleosporineae</taxon>
        <taxon>Pleosporaceae</taxon>
        <taxon>Decorospora</taxon>
    </lineage>
</organism>
<feature type="compositionally biased region" description="Polar residues" evidence="1">
    <location>
        <begin position="83"/>
        <end position="93"/>
    </location>
</feature>
<evidence type="ECO:0000256" key="1">
    <source>
        <dbReference type="SAM" id="MobiDB-lite"/>
    </source>
</evidence>
<evidence type="ECO:0000313" key="3">
    <source>
        <dbReference type="Proteomes" id="UP000800040"/>
    </source>
</evidence>
<evidence type="ECO:0000313" key="2">
    <source>
        <dbReference type="EMBL" id="KAF1836082.1"/>
    </source>
</evidence>
<feature type="compositionally biased region" description="Polar residues" evidence="1">
    <location>
        <begin position="1"/>
        <end position="10"/>
    </location>
</feature>
<gene>
    <name evidence="2" type="ORF">BDW02DRAFT_256766</name>
</gene>
<proteinExistence type="predicted"/>
<feature type="compositionally biased region" description="Basic residues" evidence="1">
    <location>
        <begin position="102"/>
        <end position="112"/>
    </location>
</feature>
<feature type="compositionally biased region" description="Polar residues" evidence="1">
    <location>
        <begin position="43"/>
        <end position="70"/>
    </location>
</feature>
<keyword evidence="3" id="KW-1185">Reference proteome</keyword>
<name>A0A6A5KK64_9PLEO</name>
<reference evidence="2" key="1">
    <citation type="submission" date="2020-01" db="EMBL/GenBank/DDBJ databases">
        <authorList>
            <consortium name="DOE Joint Genome Institute"/>
            <person name="Haridas S."/>
            <person name="Albert R."/>
            <person name="Binder M."/>
            <person name="Bloem J."/>
            <person name="Labutti K."/>
            <person name="Salamov A."/>
            <person name="Andreopoulos B."/>
            <person name="Baker S.E."/>
            <person name="Barry K."/>
            <person name="Bills G."/>
            <person name="Bluhm B.H."/>
            <person name="Cannon C."/>
            <person name="Castanera R."/>
            <person name="Culley D.E."/>
            <person name="Daum C."/>
            <person name="Ezra D."/>
            <person name="Gonzalez J.B."/>
            <person name="Henrissat B."/>
            <person name="Kuo A."/>
            <person name="Liang C."/>
            <person name="Lipzen A."/>
            <person name="Lutzoni F."/>
            <person name="Magnuson J."/>
            <person name="Mondo S."/>
            <person name="Nolan M."/>
            <person name="Ohm R."/>
            <person name="Pangilinan J."/>
            <person name="Park H.-J."/>
            <person name="Ramirez L."/>
            <person name="Alfaro M."/>
            <person name="Sun H."/>
            <person name="Tritt A."/>
            <person name="Yoshinaga Y."/>
            <person name="Zwiers L.-H."/>
            <person name="Turgeon B.G."/>
            <person name="Goodwin S.B."/>
            <person name="Spatafora J.W."/>
            <person name="Crous P.W."/>
            <person name="Grigoriev I.V."/>
        </authorList>
    </citation>
    <scope>NUCLEOTIDE SEQUENCE</scope>
    <source>
        <strain evidence="2">P77</strain>
    </source>
</reference>
<dbReference type="EMBL" id="ML975278">
    <property type="protein sequence ID" value="KAF1836082.1"/>
    <property type="molecule type" value="Genomic_DNA"/>
</dbReference>
<feature type="region of interest" description="Disordered" evidence="1">
    <location>
        <begin position="1"/>
        <end position="118"/>
    </location>
</feature>
<protein>
    <submittedName>
        <fullName evidence="2">Uncharacterized protein</fullName>
    </submittedName>
</protein>
<dbReference type="Proteomes" id="UP000800040">
    <property type="component" value="Unassembled WGS sequence"/>
</dbReference>
<sequence length="118" mass="13519">MSLHYLSNANPRRRTHHDTQKRSSTSPQPILRSKKPKKEHQRTSVPTYQEQAITPTRMPNSTTKPQSEQKPNPRPHKHPPLQTPNSTSHVQQNTTTSITIAPKKKSKKKTGGKRNEKF</sequence>
<dbReference type="AlphaFoldDB" id="A0A6A5KK64"/>